<dbReference type="Proteomes" id="UP001418222">
    <property type="component" value="Unassembled WGS sequence"/>
</dbReference>
<evidence type="ECO:0000259" key="8">
    <source>
        <dbReference type="Pfam" id="PF13359"/>
    </source>
</evidence>
<comment type="cofactor">
    <cofactor evidence="1">
        <name>a divalent metal cation</name>
        <dbReference type="ChEBI" id="CHEBI:60240"/>
    </cofactor>
</comment>
<evidence type="ECO:0000256" key="1">
    <source>
        <dbReference type="ARBA" id="ARBA00001968"/>
    </source>
</evidence>
<keyword evidence="6" id="KW-0378">Hydrolase</keyword>
<keyword evidence="4" id="KW-0540">Nuclease</keyword>
<dbReference type="GO" id="GO:0016787">
    <property type="term" value="F:hydrolase activity"/>
    <property type="evidence" value="ECO:0007669"/>
    <property type="project" value="UniProtKB-KW"/>
</dbReference>
<evidence type="ECO:0000313" key="10">
    <source>
        <dbReference type="EMBL" id="KAK8936363.1"/>
    </source>
</evidence>
<organism evidence="10 11">
    <name type="scientific">Platanthera zijinensis</name>
    <dbReference type="NCBI Taxonomy" id="2320716"/>
    <lineage>
        <taxon>Eukaryota</taxon>
        <taxon>Viridiplantae</taxon>
        <taxon>Streptophyta</taxon>
        <taxon>Embryophyta</taxon>
        <taxon>Tracheophyta</taxon>
        <taxon>Spermatophyta</taxon>
        <taxon>Magnoliopsida</taxon>
        <taxon>Liliopsida</taxon>
        <taxon>Asparagales</taxon>
        <taxon>Orchidaceae</taxon>
        <taxon>Orchidoideae</taxon>
        <taxon>Orchideae</taxon>
        <taxon>Orchidinae</taxon>
        <taxon>Platanthera</taxon>
    </lineage>
</organism>
<evidence type="ECO:0000256" key="6">
    <source>
        <dbReference type="ARBA" id="ARBA00022801"/>
    </source>
</evidence>
<dbReference type="EMBL" id="JBBWWQ010000011">
    <property type="protein sequence ID" value="KAK8936363.1"/>
    <property type="molecule type" value="Genomic_DNA"/>
</dbReference>
<evidence type="ECO:0000256" key="2">
    <source>
        <dbReference type="ARBA" id="ARBA00004123"/>
    </source>
</evidence>
<dbReference type="GO" id="GO:0046872">
    <property type="term" value="F:metal ion binding"/>
    <property type="evidence" value="ECO:0007669"/>
    <property type="project" value="UniProtKB-KW"/>
</dbReference>
<dbReference type="Pfam" id="PF13359">
    <property type="entry name" value="DDE_Tnp_4"/>
    <property type="match status" value="1"/>
</dbReference>
<protein>
    <recommendedName>
        <fullName evidence="12">DDE Tnp4 domain-containing protein</fullName>
    </recommendedName>
</protein>
<keyword evidence="11" id="KW-1185">Reference proteome</keyword>
<evidence type="ECO:0000256" key="5">
    <source>
        <dbReference type="ARBA" id="ARBA00022723"/>
    </source>
</evidence>
<keyword evidence="7" id="KW-0539">Nucleus</keyword>
<evidence type="ECO:0000313" key="11">
    <source>
        <dbReference type="Proteomes" id="UP001418222"/>
    </source>
</evidence>
<feature type="domain" description="DUF8040" evidence="9">
    <location>
        <begin position="2"/>
        <end position="97"/>
    </location>
</feature>
<evidence type="ECO:0000256" key="4">
    <source>
        <dbReference type="ARBA" id="ARBA00022722"/>
    </source>
</evidence>
<reference evidence="10 11" key="1">
    <citation type="journal article" date="2022" name="Nat. Plants">
        <title>Genomes of leafy and leafless Platanthera orchids illuminate the evolution of mycoheterotrophy.</title>
        <authorList>
            <person name="Li M.H."/>
            <person name="Liu K.W."/>
            <person name="Li Z."/>
            <person name="Lu H.C."/>
            <person name="Ye Q.L."/>
            <person name="Zhang D."/>
            <person name="Wang J.Y."/>
            <person name="Li Y.F."/>
            <person name="Zhong Z.M."/>
            <person name="Liu X."/>
            <person name="Yu X."/>
            <person name="Liu D.K."/>
            <person name="Tu X.D."/>
            <person name="Liu B."/>
            <person name="Hao Y."/>
            <person name="Liao X.Y."/>
            <person name="Jiang Y.T."/>
            <person name="Sun W.H."/>
            <person name="Chen J."/>
            <person name="Chen Y.Q."/>
            <person name="Ai Y."/>
            <person name="Zhai J.W."/>
            <person name="Wu S.S."/>
            <person name="Zhou Z."/>
            <person name="Hsiao Y.Y."/>
            <person name="Wu W.L."/>
            <person name="Chen Y.Y."/>
            <person name="Lin Y.F."/>
            <person name="Hsu J.L."/>
            <person name="Li C.Y."/>
            <person name="Wang Z.W."/>
            <person name="Zhao X."/>
            <person name="Zhong W.Y."/>
            <person name="Ma X.K."/>
            <person name="Ma L."/>
            <person name="Huang J."/>
            <person name="Chen G.Z."/>
            <person name="Huang M.Z."/>
            <person name="Huang L."/>
            <person name="Peng D.H."/>
            <person name="Luo Y.B."/>
            <person name="Zou S.Q."/>
            <person name="Chen S.P."/>
            <person name="Lan S."/>
            <person name="Tsai W.C."/>
            <person name="Van de Peer Y."/>
            <person name="Liu Z.J."/>
        </authorList>
    </citation>
    <scope>NUCLEOTIDE SEQUENCE [LARGE SCALE GENOMIC DNA]</scope>
    <source>
        <strain evidence="10">Lor287</strain>
    </source>
</reference>
<dbReference type="Pfam" id="PF26138">
    <property type="entry name" value="DUF8040"/>
    <property type="match status" value="1"/>
</dbReference>
<dbReference type="InterPro" id="IPR027806">
    <property type="entry name" value="HARBI1_dom"/>
</dbReference>
<dbReference type="InterPro" id="IPR045249">
    <property type="entry name" value="HARBI1-like"/>
</dbReference>
<gene>
    <name evidence="10" type="ORF">KSP39_PZI013888</name>
</gene>
<dbReference type="AlphaFoldDB" id="A0AAP0G4A4"/>
<comment type="caution">
    <text evidence="10">The sequence shown here is derived from an EMBL/GenBank/DDBJ whole genome shotgun (WGS) entry which is preliminary data.</text>
</comment>
<evidence type="ECO:0008006" key="12">
    <source>
        <dbReference type="Google" id="ProtNLM"/>
    </source>
</evidence>
<comment type="similarity">
    <text evidence="3">Belongs to the HARBI1 family.</text>
</comment>
<feature type="domain" description="DDE Tnp4" evidence="8">
    <location>
        <begin position="119"/>
        <end position="176"/>
    </location>
</feature>
<evidence type="ECO:0000259" key="9">
    <source>
        <dbReference type="Pfam" id="PF26138"/>
    </source>
</evidence>
<dbReference type="GO" id="GO:0005634">
    <property type="term" value="C:nucleus"/>
    <property type="evidence" value="ECO:0007669"/>
    <property type="project" value="UniProtKB-SubCell"/>
</dbReference>
<comment type="subcellular location">
    <subcellularLocation>
        <location evidence="2">Nucleus</location>
    </subcellularLocation>
</comment>
<keyword evidence="5" id="KW-0479">Metal-binding</keyword>
<accession>A0AAP0G4A4</accession>
<evidence type="ECO:0000256" key="3">
    <source>
        <dbReference type="ARBA" id="ARBA00006958"/>
    </source>
</evidence>
<proteinExistence type="inferred from homology"/>
<name>A0AAP0G4A4_9ASPA</name>
<dbReference type="PANTHER" id="PTHR22930">
    <property type="match status" value="1"/>
</dbReference>
<dbReference type="InterPro" id="IPR058353">
    <property type="entry name" value="DUF8040"/>
</dbReference>
<dbReference type="GO" id="GO:0004518">
    <property type="term" value="F:nuclease activity"/>
    <property type="evidence" value="ECO:0007669"/>
    <property type="project" value="UniProtKB-KW"/>
</dbReference>
<sequence length="178" mass="20461">MTSKQTGEKWMAELLTGHPDRFFDNFHMSKQIFLDLLILLEESYGLKGSRRTATKEVLGMTLYILGHHETLRKTSERFQHSTETVSRFFEEGLRALTRLSMDIIAPRYMPFFKDCIGVIDGTHVDACIPIHEQVAYIGRHGSPTQNVMAVCDFNMCFTYVVPGWEGSAHDSRIYHRVV</sequence>
<evidence type="ECO:0000256" key="7">
    <source>
        <dbReference type="ARBA" id="ARBA00023242"/>
    </source>
</evidence>
<dbReference type="PANTHER" id="PTHR22930:SF221">
    <property type="entry name" value="NUCLEASE HARBI1"/>
    <property type="match status" value="1"/>
</dbReference>